<sequence>MPKIIIVIALLMVTEEFFAQTTGINTTEPKATLDVVGIPTYTIGLFGGVLHEGAAGLADFNVSFGNSSDRFTVIAHPVF</sequence>
<dbReference type="RefSeq" id="WP_376889489.1">
    <property type="nucleotide sequence ID" value="NZ_JBHUHR010000049.1"/>
</dbReference>
<accession>A0ABW4VVD1</accession>
<comment type="caution">
    <text evidence="2">The sequence shown here is derived from an EMBL/GenBank/DDBJ whole genome shotgun (WGS) entry which is preliminary data.</text>
</comment>
<gene>
    <name evidence="2" type="ORF">ACFSKL_22265</name>
</gene>
<evidence type="ECO:0000256" key="1">
    <source>
        <dbReference type="SAM" id="SignalP"/>
    </source>
</evidence>
<name>A0ABW4VVD1_9BACT</name>
<evidence type="ECO:0000313" key="2">
    <source>
        <dbReference type="EMBL" id="MFD2037535.1"/>
    </source>
</evidence>
<dbReference type="Proteomes" id="UP001597361">
    <property type="component" value="Unassembled WGS sequence"/>
</dbReference>
<feature type="chain" id="PRO_5046165598" evidence="1">
    <location>
        <begin position="20"/>
        <end position="79"/>
    </location>
</feature>
<keyword evidence="1" id="KW-0732">Signal</keyword>
<proteinExistence type="predicted"/>
<evidence type="ECO:0000313" key="3">
    <source>
        <dbReference type="Proteomes" id="UP001597361"/>
    </source>
</evidence>
<protein>
    <submittedName>
        <fullName evidence="2">Uncharacterized protein</fullName>
    </submittedName>
</protein>
<feature type="signal peptide" evidence="1">
    <location>
        <begin position="1"/>
        <end position="19"/>
    </location>
</feature>
<reference evidence="3" key="1">
    <citation type="journal article" date="2019" name="Int. J. Syst. Evol. Microbiol.">
        <title>The Global Catalogue of Microorganisms (GCM) 10K type strain sequencing project: providing services to taxonomists for standard genome sequencing and annotation.</title>
        <authorList>
            <consortium name="The Broad Institute Genomics Platform"/>
            <consortium name="The Broad Institute Genome Sequencing Center for Infectious Disease"/>
            <person name="Wu L."/>
            <person name="Ma J."/>
        </authorList>
    </citation>
    <scope>NUCLEOTIDE SEQUENCE [LARGE SCALE GENOMIC DNA]</scope>
    <source>
        <strain evidence="3">CGMCC 1.15180</strain>
    </source>
</reference>
<dbReference type="EMBL" id="JBHUHR010000049">
    <property type="protein sequence ID" value="MFD2037535.1"/>
    <property type="molecule type" value="Genomic_DNA"/>
</dbReference>
<organism evidence="2 3">
    <name type="scientific">Belliella marina</name>
    <dbReference type="NCBI Taxonomy" id="1644146"/>
    <lineage>
        <taxon>Bacteria</taxon>
        <taxon>Pseudomonadati</taxon>
        <taxon>Bacteroidota</taxon>
        <taxon>Cytophagia</taxon>
        <taxon>Cytophagales</taxon>
        <taxon>Cyclobacteriaceae</taxon>
        <taxon>Belliella</taxon>
    </lineage>
</organism>
<keyword evidence="3" id="KW-1185">Reference proteome</keyword>